<evidence type="ECO:0000256" key="3">
    <source>
        <dbReference type="ARBA" id="ARBA00023274"/>
    </source>
</evidence>
<comment type="caution">
    <text evidence="6">The sequence shown here is derived from an EMBL/GenBank/DDBJ whole genome shotgun (WGS) entry which is preliminary data.</text>
</comment>
<proteinExistence type="inferred from homology"/>
<dbReference type="PANTHER" id="PTHR21569">
    <property type="entry name" value="RIBOSOMAL PROTEIN S9"/>
    <property type="match status" value="1"/>
</dbReference>
<dbReference type="GO" id="GO:0003735">
    <property type="term" value="F:structural constituent of ribosome"/>
    <property type="evidence" value="ECO:0007669"/>
    <property type="project" value="InterPro"/>
</dbReference>
<evidence type="ECO:0000256" key="4">
    <source>
        <dbReference type="ARBA" id="ARBA00035259"/>
    </source>
</evidence>
<accession>A0A1G2DGQ9</accession>
<dbReference type="InterPro" id="IPR020568">
    <property type="entry name" value="Ribosomal_Su5_D2-typ_SF"/>
</dbReference>
<keyword evidence="3" id="KW-0687">Ribonucleoprotein</keyword>
<dbReference type="Pfam" id="PF00380">
    <property type="entry name" value="Ribosomal_S9"/>
    <property type="match status" value="1"/>
</dbReference>
<protein>
    <recommendedName>
        <fullName evidence="4">Small ribosomal subunit protein uS9</fullName>
    </recommendedName>
    <alternativeName>
        <fullName evidence="5">30S ribosomal protein S9</fullName>
    </alternativeName>
</protein>
<dbReference type="InterPro" id="IPR000754">
    <property type="entry name" value="Ribosomal_uS9"/>
</dbReference>
<dbReference type="EMBL" id="MHLN01000001">
    <property type="protein sequence ID" value="OGZ12799.1"/>
    <property type="molecule type" value="Genomic_DNA"/>
</dbReference>
<dbReference type="PANTHER" id="PTHR21569:SF1">
    <property type="entry name" value="SMALL RIBOSOMAL SUBUNIT PROTEIN US9M"/>
    <property type="match status" value="1"/>
</dbReference>
<dbReference type="GO" id="GO:0006412">
    <property type="term" value="P:translation"/>
    <property type="evidence" value="ECO:0007669"/>
    <property type="project" value="InterPro"/>
</dbReference>
<keyword evidence="2 6" id="KW-0689">Ribosomal protein</keyword>
<dbReference type="GO" id="GO:0003723">
    <property type="term" value="F:RNA binding"/>
    <property type="evidence" value="ECO:0007669"/>
    <property type="project" value="TreeGrafter"/>
</dbReference>
<gene>
    <name evidence="6" type="ORF">A3D67_02775</name>
</gene>
<dbReference type="Gene3D" id="3.30.230.10">
    <property type="match status" value="1"/>
</dbReference>
<evidence type="ECO:0000313" key="6">
    <source>
        <dbReference type="EMBL" id="OGZ12799.1"/>
    </source>
</evidence>
<evidence type="ECO:0000313" key="7">
    <source>
        <dbReference type="Proteomes" id="UP000178099"/>
    </source>
</evidence>
<dbReference type="AlphaFoldDB" id="A0A1G2DGQ9"/>
<evidence type="ECO:0000256" key="2">
    <source>
        <dbReference type="ARBA" id="ARBA00022980"/>
    </source>
</evidence>
<dbReference type="Proteomes" id="UP000178099">
    <property type="component" value="Unassembled WGS sequence"/>
</dbReference>
<dbReference type="NCBIfam" id="NF001099">
    <property type="entry name" value="PRK00132.1"/>
    <property type="match status" value="1"/>
</dbReference>
<name>A0A1G2DGQ9_9BACT</name>
<dbReference type="GO" id="GO:0022627">
    <property type="term" value="C:cytosolic small ribosomal subunit"/>
    <property type="evidence" value="ECO:0007669"/>
    <property type="project" value="TreeGrafter"/>
</dbReference>
<evidence type="ECO:0000256" key="5">
    <source>
        <dbReference type="ARBA" id="ARBA00035523"/>
    </source>
</evidence>
<comment type="similarity">
    <text evidence="1">Belongs to the universal ribosomal protein uS9 family.</text>
</comment>
<dbReference type="SUPFAM" id="SSF54211">
    <property type="entry name" value="Ribosomal protein S5 domain 2-like"/>
    <property type="match status" value="1"/>
</dbReference>
<reference evidence="6 7" key="1">
    <citation type="journal article" date="2016" name="Nat. Commun.">
        <title>Thousands of microbial genomes shed light on interconnected biogeochemical processes in an aquifer system.</title>
        <authorList>
            <person name="Anantharaman K."/>
            <person name="Brown C.T."/>
            <person name="Hug L.A."/>
            <person name="Sharon I."/>
            <person name="Castelle C.J."/>
            <person name="Probst A.J."/>
            <person name="Thomas B.C."/>
            <person name="Singh A."/>
            <person name="Wilkins M.J."/>
            <person name="Karaoz U."/>
            <person name="Brodie E.L."/>
            <person name="Williams K.H."/>
            <person name="Hubbard S.S."/>
            <person name="Banfield J.F."/>
        </authorList>
    </citation>
    <scope>NUCLEOTIDE SEQUENCE [LARGE SCALE GENOMIC DNA]</scope>
</reference>
<dbReference type="InterPro" id="IPR023035">
    <property type="entry name" value="Ribosomal_uS9_bac/plastid"/>
</dbReference>
<dbReference type="InterPro" id="IPR014721">
    <property type="entry name" value="Ribsml_uS5_D2-typ_fold_subgr"/>
</dbReference>
<sequence length="134" mass="15369">MPKGRYVEAIGRRKRAVARVRVWEEKGSKHPFLVNDKEVLAYFPTEEMREVAKDALTRLKTPGKFVVHVHVKGSGIRSQADAVRHGLAKALAGLDVEWKRKLKKAGFLKPDIRIVERKKFGKKKARKSAQWSKR</sequence>
<organism evidence="6 7">
    <name type="scientific">Candidatus Lloydbacteria bacterium RIFCSPHIGHO2_02_FULL_51_22</name>
    <dbReference type="NCBI Taxonomy" id="1798663"/>
    <lineage>
        <taxon>Bacteria</taxon>
        <taxon>Candidatus Lloydiibacteriota</taxon>
    </lineage>
</organism>
<evidence type="ECO:0000256" key="1">
    <source>
        <dbReference type="ARBA" id="ARBA00005251"/>
    </source>
</evidence>